<feature type="region of interest" description="Disordered" evidence="1">
    <location>
        <begin position="731"/>
        <end position="755"/>
    </location>
</feature>
<dbReference type="OrthoDB" id="2013972at2759"/>
<evidence type="ECO:0000313" key="3">
    <source>
        <dbReference type="Proteomes" id="UP000007148"/>
    </source>
</evidence>
<feature type="compositionally biased region" description="Low complexity" evidence="1">
    <location>
        <begin position="699"/>
        <end position="717"/>
    </location>
</feature>
<feature type="region of interest" description="Disordered" evidence="1">
    <location>
        <begin position="224"/>
        <end position="257"/>
    </location>
</feature>
<comment type="caution">
    <text evidence="2">The sequence shown here is derived from an EMBL/GenBank/DDBJ whole genome shotgun (WGS) entry which is preliminary data.</text>
</comment>
<dbReference type="STRING" id="1109443.G4TGU7"/>
<feature type="region of interest" description="Disordered" evidence="1">
    <location>
        <begin position="1009"/>
        <end position="1041"/>
    </location>
</feature>
<dbReference type="InParanoid" id="G4TGU7"/>
<feature type="compositionally biased region" description="Polar residues" evidence="1">
    <location>
        <begin position="734"/>
        <end position="745"/>
    </location>
</feature>
<dbReference type="EMBL" id="CAFZ01000086">
    <property type="protein sequence ID" value="CCA70540.1"/>
    <property type="molecule type" value="Genomic_DNA"/>
</dbReference>
<gene>
    <name evidence="2" type="ORF">PIIN_04477</name>
</gene>
<feature type="compositionally biased region" description="Polar residues" evidence="1">
    <location>
        <begin position="477"/>
        <end position="489"/>
    </location>
</feature>
<dbReference type="Gene3D" id="3.40.50.150">
    <property type="entry name" value="Vaccinia Virus protein VP39"/>
    <property type="match status" value="1"/>
</dbReference>
<evidence type="ECO:0000313" key="2">
    <source>
        <dbReference type="EMBL" id="CCA70540.1"/>
    </source>
</evidence>
<dbReference type="HOGENOM" id="CLU_284434_0_0_1"/>
<feature type="compositionally biased region" description="Polar residues" evidence="1">
    <location>
        <begin position="401"/>
        <end position="411"/>
    </location>
</feature>
<evidence type="ECO:0008006" key="4">
    <source>
        <dbReference type="Google" id="ProtNLM"/>
    </source>
</evidence>
<dbReference type="Pfam" id="PF13489">
    <property type="entry name" value="Methyltransf_23"/>
    <property type="match status" value="1"/>
</dbReference>
<sequence>MRKAKVLLADISPLDRVLLVEKNGKLHHPFPRTIAPYPLSHERAVADADALDLAFRLHLFDGSPSAIPLIRLDDPSTHPRRCLDLGCGSGEWIITAAKLWPHTKFVGLDLVSPQVSLVDTTSLWSNQASLHSPTTLLSTNPNVHPTLGASTLRPLADRIEWVQANFLRILPFYAGEFDYIRLSGIARGVPEDKWDSLLSEISRVLAVNGHLEIEEEDVIFPILPSSDLPTEPSSDPAFTRRPFETPGHANLSKTTISKRSYRTSTSSSFCCVGDEDEEDGMMAIPEASLSPHTAQKNSPSSPSTRRLSLSANRFLAAAAPNPPPPVPSLSINTRIMGISAAKEDSPILQRPPVDFPFELASEPTATSKPLASPGHGSIPPRRRTNDPAIPPGWEGPIVHSAPNSAATSQFPIPSKPARTSRRPKTASTIASTIMSSMTPKASKSDGLRRPSSAGANRRQGNGSADASWASVPPLPISSRNPSSISTHPDSPTKKSWKTVFSSKPRPSRSTVSPPSNIPGIPIQPLASLTQRANVRHDHQVLKTLFFSVFESRFINTSPTAILPSLLNTYFQGVSVTPPIDFPVPPLPSVLKEVCRREKRNITQREWGRCGLEVSQTANLSIIRSPGDLRHAVSSSKGLGLERALHTRALLQPETSEGKQLKKSRSSPALASRKRTSMDQHYPLARPFTPQSGINKRSESPSLTLSSATSSSASIPTPTSAIHQIPRVQPIPEYNASSPLSVQSPHSPIPRSKDEEEDAKFAIMGDGGCFPLDSPTTPSTQPSTGVVFDSTASISTVPETHNKRSMDNDTISHLSGWGRPSVDVLTCEEEEALNNKDLREFDHVAAQELGVFDGVFGPDIIKAAYDPRALRQERVYVRPRGTFAGHGMPVPPALLEMDDLSMGVHLTRCWTNVMACKEAMWEELQRRAEIIHGPEESMYGEKARSNAHTMRRVTLLDQVEWVGTERRLSDRDKFDLLFLRFEDDMRHWASIGTELRGKLSWIDPRFAQHGPVPHPPLRSKPSLSVFNPSRRPSEAPSLQSTLVSGSSILTSSSASTTAESPTVASISSPIASVHSGNGAPLPSAGQVRYGWDDGRGPGKDGIVVPGVDICRTLRIFTARKAADTRDPGGNAMKIMSVL</sequence>
<evidence type="ECO:0000256" key="1">
    <source>
        <dbReference type="SAM" id="MobiDB-lite"/>
    </source>
</evidence>
<dbReference type="AlphaFoldDB" id="G4TGU7"/>
<dbReference type="SUPFAM" id="SSF53335">
    <property type="entry name" value="S-adenosyl-L-methionine-dependent methyltransferases"/>
    <property type="match status" value="1"/>
</dbReference>
<accession>G4TGU7</accession>
<feature type="region of interest" description="Disordered" evidence="1">
    <location>
        <begin position="353"/>
        <end position="519"/>
    </location>
</feature>
<dbReference type="InterPro" id="IPR029063">
    <property type="entry name" value="SAM-dependent_MTases_sf"/>
</dbReference>
<dbReference type="Proteomes" id="UP000007148">
    <property type="component" value="Unassembled WGS sequence"/>
</dbReference>
<dbReference type="eggNOG" id="ENOG502S6MC">
    <property type="taxonomic scope" value="Eukaryota"/>
</dbReference>
<protein>
    <recommendedName>
        <fullName evidence="4">Methyltransferase domain-containing protein</fullName>
    </recommendedName>
</protein>
<feature type="region of interest" description="Disordered" evidence="1">
    <location>
        <begin position="649"/>
        <end position="717"/>
    </location>
</feature>
<feature type="compositionally biased region" description="Low complexity" evidence="1">
    <location>
        <begin position="501"/>
        <end position="514"/>
    </location>
</feature>
<reference evidence="2 3" key="1">
    <citation type="journal article" date="2011" name="PLoS Pathog.">
        <title>Endophytic Life Strategies Decoded by Genome and Transcriptome Analyses of the Mutualistic Root Symbiont Piriformospora indica.</title>
        <authorList>
            <person name="Zuccaro A."/>
            <person name="Lahrmann U."/>
            <person name="Guldener U."/>
            <person name="Langen G."/>
            <person name="Pfiffi S."/>
            <person name="Biedenkopf D."/>
            <person name="Wong P."/>
            <person name="Samans B."/>
            <person name="Grimm C."/>
            <person name="Basiewicz M."/>
            <person name="Murat C."/>
            <person name="Martin F."/>
            <person name="Kogel K.H."/>
        </authorList>
    </citation>
    <scope>NUCLEOTIDE SEQUENCE [LARGE SCALE GENOMIC DNA]</scope>
    <source>
        <strain evidence="2 3">DSM 11827</strain>
    </source>
</reference>
<proteinExistence type="predicted"/>
<feature type="compositionally biased region" description="Low complexity" evidence="1">
    <location>
        <begin position="425"/>
        <end position="438"/>
    </location>
</feature>
<organism evidence="2 3">
    <name type="scientific">Serendipita indica (strain DSM 11827)</name>
    <name type="common">Root endophyte fungus</name>
    <name type="synonym">Piriformospora indica</name>
    <dbReference type="NCBI Taxonomy" id="1109443"/>
    <lineage>
        <taxon>Eukaryota</taxon>
        <taxon>Fungi</taxon>
        <taxon>Dikarya</taxon>
        <taxon>Basidiomycota</taxon>
        <taxon>Agaricomycotina</taxon>
        <taxon>Agaricomycetes</taxon>
        <taxon>Sebacinales</taxon>
        <taxon>Serendipitaceae</taxon>
        <taxon>Serendipita</taxon>
    </lineage>
</organism>
<keyword evidence="3" id="KW-1185">Reference proteome</keyword>
<name>G4TGU7_SERID</name>